<organism evidence="4 5">
    <name type="scientific">Fusarium albosuccineum</name>
    <dbReference type="NCBI Taxonomy" id="1237068"/>
    <lineage>
        <taxon>Eukaryota</taxon>
        <taxon>Fungi</taxon>
        <taxon>Dikarya</taxon>
        <taxon>Ascomycota</taxon>
        <taxon>Pezizomycotina</taxon>
        <taxon>Sordariomycetes</taxon>
        <taxon>Hypocreomycetidae</taxon>
        <taxon>Hypocreales</taxon>
        <taxon>Nectriaceae</taxon>
        <taxon>Fusarium</taxon>
        <taxon>Fusarium decemcellulare species complex</taxon>
    </lineage>
</organism>
<proteinExistence type="inferred from homology"/>
<dbReference type="PANTHER" id="PTHR46118">
    <property type="entry name" value="PROTEIN ABHD11"/>
    <property type="match status" value="1"/>
</dbReference>
<comment type="similarity">
    <text evidence="1">Belongs to the AB hydrolase superfamily.</text>
</comment>
<dbReference type="GO" id="GO:0052689">
    <property type="term" value="F:carboxylic ester hydrolase activity"/>
    <property type="evidence" value="ECO:0007669"/>
    <property type="project" value="TreeGrafter"/>
</dbReference>
<feature type="domain" description="AB hydrolase-1" evidence="3">
    <location>
        <begin position="56"/>
        <end position="289"/>
    </location>
</feature>
<dbReference type="GO" id="GO:0005739">
    <property type="term" value="C:mitochondrion"/>
    <property type="evidence" value="ECO:0007669"/>
    <property type="project" value="TreeGrafter"/>
</dbReference>
<dbReference type="Proteomes" id="UP000554235">
    <property type="component" value="Unassembled WGS sequence"/>
</dbReference>
<dbReference type="Gene3D" id="3.40.50.1820">
    <property type="entry name" value="alpha/beta hydrolase"/>
    <property type="match status" value="1"/>
</dbReference>
<dbReference type="InterPro" id="IPR029058">
    <property type="entry name" value="AB_hydrolase_fold"/>
</dbReference>
<dbReference type="OrthoDB" id="8119704at2759"/>
<dbReference type="AlphaFoldDB" id="A0A8H4L0C1"/>
<sequence length="324" mass="36127">MLSLRRIATTTAPAVGRQGLLGTAARTRPYSQSVGPLVYDLHEPPRPKTNDRRKAPILFLHGLFGSKKNNRGISKALARDLGRYVYALDLRNHGESPHSTRHDYVAMAQDVAEFIQGHGLSETTLIGHSMGAKTSMALALRSPELVADIVAVDNAPVDVTLGRDFAEYIRGMKKIQDAKVTRQSEADEILAEYEESLPIRQFLLGNLYQPPGEKARKFRIPLDILGKSLDNLGDFPYKDPNEIRFEKPALFVRGTKSKYVPDELIPLIGQFFPRFRLVDVDAGHWLISEQPEAFRQGKHGISSNEYPTDANALSAVVEFLQKPE</sequence>
<comment type="caution">
    <text evidence="4">The sequence shown here is derived from an EMBL/GenBank/DDBJ whole genome shotgun (WGS) entry which is preliminary data.</text>
</comment>
<dbReference type="SUPFAM" id="SSF53474">
    <property type="entry name" value="alpha/beta-Hydrolases"/>
    <property type="match status" value="1"/>
</dbReference>
<keyword evidence="5" id="KW-1185">Reference proteome</keyword>
<gene>
    <name evidence="4" type="ORF">FALBO_13883</name>
</gene>
<evidence type="ECO:0000259" key="3">
    <source>
        <dbReference type="Pfam" id="PF00561"/>
    </source>
</evidence>
<dbReference type="PANTHER" id="PTHR46118:SF4">
    <property type="entry name" value="PROTEIN ABHD11"/>
    <property type="match status" value="1"/>
</dbReference>
<dbReference type="FunFam" id="3.40.50.1820:FF:000039">
    <property type="entry name" value="Esterase ybfF"/>
    <property type="match status" value="1"/>
</dbReference>
<evidence type="ECO:0000313" key="4">
    <source>
        <dbReference type="EMBL" id="KAF4459365.1"/>
    </source>
</evidence>
<evidence type="ECO:0000256" key="2">
    <source>
        <dbReference type="ARBA" id="ARBA00022801"/>
    </source>
</evidence>
<reference evidence="4 5" key="1">
    <citation type="submission" date="2020-01" db="EMBL/GenBank/DDBJ databases">
        <title>Identification and distribution of gene clusters putatively required for synthesis of sphingolipid metabolism inhibitors in phylogenetically diverse species of the filamentous fungus Fusarium.</title>
        <authorList>
            <person name="Kim H.-S."/>
            <person name="Busman M."/>
            <person name="Brown D.W."/>
            <person name="Divon H."/>
            <person name="Uhlig S."/>
            <person name="Proctor R.H."/>
        </authorList>
    </citation>
    <scope>NUCLEOTIDE SEQUENCE [LARGE SCALE GENOMIC DNA]</scope>
    <source>
        <strain evidence="4 5">NRRL 20459</strain>
    </source>
</reference>
<accession>A0A8H4L0C1</accession>
<dbReference type="InterPro" id="IPR000073">
    <property type="entry name" value="AB_hydrolase_1"/>
</dbReference>
<name>A0A8H4L0C1_9HYPO</name>
<protein>
    <submittedName>
        <fullName evidence="4">Alpha beta fold family</fullName>
    </submittedName>
</protein>
<dbReference type="Pfam" id="PF00561">
    <property type="entry name" value="Abhydrolase_1"/>
    <property type="match status" value="1"/>
</dbReference>
<evidence type="ECO:0000256" key="1">
    <source>
        <dbReference type="ARBA" id="ARBA00008645"/>
    </source>
</evidence>
<dbReference type="PRINTS" id="PR00111">
    <property type="entry name" value="ABHYDROLASE"/>
</dbReference>
<evidence type="ECO:0000313" key="5">
    <source>
        <dbReference type="Proteomes" id="UP000554235"/>
    </source>
</evidence>
<dbReference type="EMBL" id="JAADYS010002191">
    <property type="protein sequence ID" value="KAF4459365.1"/>
    <property type="molecule type" value="Genomic_DNA"/>
</dbReference>
<keyword evidence="2" id="KW-0378">Hydrolase</keyword>